<dbReference type="InterPro" id="IPR027417">
    <property type="entry name" value="P-loop_NTPase"/>
</dbReference>
<proteinExistence type="predicted"/>
<accession>A0ABR8FXX3</accession>
<reference evidence="7 8" key="1">
    <citation type="journal article" date="2020" name="ISME J.">
        <title>Comparative genomics reveals insights into cyanobacterial evolution and habitat adaptation.</title>
        <authorList>
            <person name="Chen M.Y."/>
            <person name="Teng W.K."/>
            <person name="Zhao L."/>
            <person name="Hu C.X."/>
            <person name="Zhou Y.K."/>
            <person name="Han B.P."/>
            <person name="Song L.R."/>
            <person name="Shu W.S."/>
        </authorList>
    </citation>
    <scope>NUCLEOTIDE SEQUENCE [LARGE SCALE GENOMIC DNA]</scope>
    <source>
        <strain evidence="7 8">FACHB-130</strain>
    </source>
</reference>
<feature type="transmembrane region" description="Helical" evidence="5">
    <location>
        <begin position="44"/>
        <end position="69"/>
    </location>
</feature>
<evidence type="ECO:0000313" key="7">
    <source>
        <dbReference type="EMBL" id="MBD2596236.1"/>
    </source>
</evidence>
<dbReference type="EMBL" id="JACJTB010000025">
    <property type="protein sequence ID" value="MBD2596236.1"/>
    <property type="molecule type" value="Genomic_DNA"/>
</dbReference>
<sequence length="516" mass="56796">MPLSRIVTLIVGLIVILAMSLWLIDSLSRLYWQLSYSPLLGNLLLLLLVVLIGGLVAAFVYYVLVLQAGEKRSRQKRRRVTAAQIPAAKSDAASSTLQAVRQQVSQIQDEVARQALLSRSREIEANLARGEIQVVVFGTGSAGKTSLVNAIMGRMVGQVNAPMGTTTVGETYCLRLKGLDRKILITDTPGILEAGVAGTEREQLARELATAADLLLFVVDNDLRRSEYEPLRGLAEIGKRSLLILNKTDLYTDENQEVILARLRERVRGFISAHDVVAIAANPQSAQLETGELYQPEPDIVPLLRRMAAVLRAEGEDLVADNILLQSLRLGEEARKLIDAQRRRQADKIVERFQWIGAGVVSVTPLPVVDLLATAAVNAQMVVEIGRVYGCELNMERGRELALSLAKTIASLGIVKGAIQLVSTALQLNVATFIIGRAIQGVTAAYLTRIAGKSFIEYFRHDQDWGDGGMTEVVQRQFQMNRRDEFIKAFIQEAIARVVKPLQDKVEALDQDEESQ</sequence>
<evidence type="ECO:0000256" key="2">
    <source>
        <dbReference type="ARBA" id="ARBA00022692"/>
    </source>
</evidence>
<dbReference type="Pfam" id="PF05128">
    <property type="entry name" value="DUF697"/>
    <property type="match status" value="1"/>
</dbReference>
<dbReference type="PANTHER" id="PTHR42714:SF2">
    <property type="entry name" value="TRNA MODIFICATION GTPASE GTPBP3, MITOCHONDRIAL"/>
    <property type="match status" value="1"/>
</dbReference>
<keyword evidence="4 5" id="KW-0472">Membrane</keyword>
<dbReference type="Gene3D" id="3.40.50.300">
    <property type="entry name" value="P-loop containing nucleotide triphosphate hydrolases"/>
    <property type="match status" value="1"/>
</dbReference>
<evidence type="ECO:0000256" key="1">
    <source>
        <dbReference type="ARBA" id="ARBA00004141"/>
    </source>
</evidence>
<dbReference type="InterPro" id="IPR006073">
    <property type="entry name" value="GTP-bd"/>
</dbReference>
<gene>
    <name evidence="7" type="ORF">H6G74_18155</name>
</gene>
<dbReference type="CDD" id="cd00880">
    <property type="entry name" value="Era_like"/>
    <property type="match status" value="1"/>
</dbReference>
<evidence type="ECO:0000256" key="4">
    <source>
        <dbReference type="ARBA" id="ARBA00023136"/>
    </source>
</evidence>
<protein>
    <submittedName>
        <fullName evidence="7">DUF697 domain-containing protein</fullName>
    </submittedName>
</protein>
<organism evidence="7 8">
    <name type="scientific">Nostoc spongiaeforme FACHB-130</name>
    <dbReference type="NCBI Taxonomy" id="1357510"/>
    <lineage>
        <taxon>Bacteria</taxon>
        <taxon>Bacillati</taxon>
        <taxon>Cyanobacteriota</taxon>
        <taxon>Cyanophyceae</taxon>
        <taxon>Nostocales</taxon>
        <taxon>Nostocaceae</taxon>
        <taxon>Nostoc</taxon>
    </lineage>
</organism>
<keyword evidence="3 5" id="KW-1133">Transmembrane helix</keyword>
<name>A0ABR8FXX3_9NOSO</name>
<dbReference type="Proteomes" id="UP000603457">
    <property type="component" value="Unassembled WGS sequence"/>
</dbReference>
<evidence type="ECO:0000256" key="3">
    <source>
        <dbReference type="ARBA" id="ARBA00022989"/>
    </source>
</evidence>
<evidence type="ECO:0000313" key="8">
    <source>
        <dbReference type="Proteomes" id="UP000603457"/>
    </source>
</evidence>
<evidence type="ECO:0000259" key="6">
    <source>
        <dbReference type="Pfam" id="PF01926"/>
    </source>
</evidence>
<dbReference type="PANTHER" id="PTHR42714">
    <property type="entry name" value="TRNA MODIFICATION GTPASE GTPBP3"/>
    <property type="match status" value="1"/>
</dbReference>
<dbReference type="SUPFAM" id="SSF52540">
    <property type="entry name" value="P-loop containing nucleoside triphosphate hydrolases"/>
    <property type="match status" value="1"/>
</dbReference>
<feature type="transmembrane region" description="Helical" evidence="5">
    <location>
        <begin position="7"/>
        <end position="24"/>
    </location>
</feature>
<comment type="subcellular location">
    <subcellularLocation>
        <location evidence="1">Membrane</location>
        <topology evidence="1">Multi-pass membrane protein</topology>
    </subcellularLocation>
</comment>
<comment type="caution">
    <text evidence="7">The sequence shown here is derived from an EMBL/GenBank/DDBJ whole genome shotgun (WGS) entry which is preliminary data.</text>
</comment>
<keyword evidence="8" id="KW-1185">Reference proteome</keyword>
<dbReference type="InterPro" id="IPR021147">
    <property type="entry name" value="DUF697"/>
</dbReference>
<keyword evidence="2 5" id="KW-0812">Transmembrane</keyword>
<dbReference type="RefSeq" id="WP_190968990.1">
    <property type="nucleotide sequence ID" value="NZ_JACJTB010000025.1"/>
</dbReference>
<dbReference type="Pfam" id="PF01926">
    <property type="entry name" value="MMR_HSR1"/>
    <property type="match status" value="1"/>
</dbReference>
<evidence type="ECO:0000256" key="5">
    <source>
        <dbReference type="SAM" id="Phobius"/>
    </source>
</evidence>
<feature type="domain" description="G" evidence="6">
    <location>
        <begin position="133"/>
        <end position="247"/>
    </location>
</feature>